<dbReference type="Gramene" id="Aco006305.1.mrna1">
    <property type="protein sequence ID" value="Aco006305.1.mrna1"/>
    <property type="gene ID" value="Aco006305.1.path1"/>
</dbReference>
<gene>
    <name evidence="4" type="primary">LOC109720734</name>
</gene>
<dbReference type="RefSeq" id="XP_020103614.1">
    <property type="nucleotide sequence ID" value="XM_020248025.1"/>
</dbReference>
<dbReference type="OrthoDB" id="611769at2759"/>
<dbReference type="PANTHER" id="PTHR31350:SF29">
    <property type="entry name" value="PROTEIN SIRB1 N-TERMINAL DOMAIN-CONTAINING PROTEIN"/>
    <property type="match status" value="1"/>
</dbReference>
<reference evidence="4" key="2">
    <citation type="submission" date="2025-08" db="UniProtKB">
        <authorList>
            <consortium name="RefSeq"/>
        </authorList>
    </citation>
    <scope>IDENTIFICATION</scope>
    <source>
        <tissue evidence="4">Leaf</tissue>
    </source>
</reference>
<dbReference type="PANTHER" id="PTHR31350">
    <property type="entry name" value="SI:DKEY-261L7.2"/>
    <property type="match status" value="1"/>
</dbReference>
<dbReference type="AlphaFoldDB" id="A0A6P5G5P1"/>
<name>A0A6P5G5P1_ANACO</name>
<dbReference type="GeneID" id="109720734"/>
<reference evidence="3" key="1">
    <citation type="journal article" date="2015" name="Nat. Genet.">
        <title>The pineapple genome and the evolution of CAM photosynthesis.</title>
        <authorList>
            <person name="Ming R."/>
            <person name="VanBuren R."/>
            <person name="Wai C.M."/>
            <person name="Tang H."/>
            <person name="Schatz M.C."/>
            <person name="Bowers J.E."/>
            <person name="Lyons E."/>
            <person name="Wang M.L."/>
            <person name="Chen J."/>
            <person name="Biggers E."/>
            <person name="Zhang J."/>
            <person name="Huang L."/>
            <person name="Zhang L."/>
            <person name="Miao W."/>
            <person name="Zhang J."/>
            <person name="Ye Z."/>
            <person name="Miao C."/>
            <person name="Lin Z."/>
            <person name="Wang H."/>
            <person name="Zhou H."/>
            <person name="Yim W.C."/>
            <person name="Priest H.D."/>
            <person name="Zheng C."/>
            <person name="Woodhouse M."/>
            <person name="Edger P.P."/>
            <person name="Guyot R."/>
            <person name="Guo H.B."/>
            <person name="Guo H."/>
            <person name="Zheng G."/>
            <person name="Singh R."/>
            <person name="Sharma A."/>
            <person name="Min X."/>
            <person name="Zheng Y."/>
            <person name="Lee H."/>
            <person name="Gurtowski J."/>
            <person name="Sedlazeck F.J."/>
            <person name="Harkess A."/>
            <person name="McKain M.R."/>
            <person name="Liao Z."/>
            <person name="Fang J."/>
            <person name="Liu J."/>
            <person name="Zhang X."/>
            <person name="Zhang Q."/>
            <person name="Hu W."/>
            <person name="Qin Y."/>
            <person name="Wang K."/>
            <person name="Chen L.Y."/>
            <person name="Shirley N."/>
            <person name="Lin Y.R."/>
            <person name="Liu L.Y."/>
            <person name="Hernandez A.G."/>
            <person name="Wright C.L."/>
            <person name="Bulone V."/>
            <person name="Tuskan G.A."/>
            <person name="Heath K."/>
            <person name="Zee F."/>
            <person name="Moore P.H."/>
            <person name="Sunkar R."/>
            <person name="Leebens-Mack J.H."/>
            <person name="Mockler T."/>
            <person name="Bennetzen J.L."/>
            <person name="Freeling M."/>
            <person name="Sankoff D."/>
            <person name="Paterson A.H."/>
            <person name="Zhu X."/>
            <person name="Yang X."/>
            <person name="Smith J.A."/>
            <person name="Cushman J.C."/>
            <person name="Paull R.E."/>
            <person name="Yu Q."/>
        </authorList>
    </citation>
    <scope>NUCLEOTIDE SEQUENCE [LARGE SCALE GENOMIC DNA]</scope>
    <source>
        <strain evidence="3">cv. F153</strain>
    </source>
</reference>
<accession>A0A6P5G5P1</accession>
<sequence length="443" mass="50100">MSSTTPWCTTTTTTTTSTISPSSSSSSSSSLLHPFPHNSRAASHRRRRRRFPLLRCCALRRDDGGEVRDRLLPRLLLHDSLDAAGVDTRHARAACEGFQRQIGRLTAIDSTMIIAVSKGADLGRATLHVVEEDDSLVSHSSVPLPVDAFVDRLDDLSMGFCSSAYMPPSGVAPAVFLGNLERYLYVHKGFRRINVMSDARALYLHSVLTCRSGSVVMLSLIYSEMLKMLRIYGFLDFDAEIYFPFDLNSLPRGYEKQKSKISDEPHIMTSKLLLVKILKDLKYAFWPFQYDKSSSLFLRAVRTLNQTVGKSYSSSDNSVSSLEIASAKAAQHRLERGVWTNVRFGDMRRALAACERLILLHDDYRELRDYAVLLYHCGYYEDCLQCLTLYHASMEKESQSDPEDVEGEAVKNLVARLNLILADEGWSKQRTSTSYWNKIYEPW</sequence>
<evidence type="ECO:0000256" key="1">
    <source>
        <dbReference type="SAM" id="MobiDB-lite"/>
    </source>
</evidence>
<keyword evidence="3" id="KW-1185">Reference proteome</keyword>
<proteinExistence type="predicted"/>
<dbReference type="Proteomes" id="UP000515123">
    <property type="component" value="Linkage group 14"/>
</dbReference>
<protein>
    <submittedName>
        <fullName evidence="4">Uncharacterized protein LOC109720734</fullName>
    </submittedName>
</protein>
<dbReference type="InterPro" id="IPR032698">
    <property type="entry name" value="SirB1_N"/>
</dbReference>
<evidence type="ECO:0000313" key="4">
    <source>
        <dbReference type="RefSeq" id="XP_020103614.1"/>
    </source>
</evidence>
<dbReference type="Pfam" id="PF13369">
    <property type="entry name" value="Transglut_core2"/>
    <property type="match status" value="1"/>
</dbReference>
<feature type="compositionally biased region" description="Low complexity" evidence="1">
    <location>
        <begin position="1"/>
        <end position="30"/>
    </location>
</feature>
<evidence type="ECO:0000313" key="3">
    <source>
        <dbReference type="Proteomes" id="UP000515123"/>
    </source>
</evidence>
<feature type="region of interest" description="Disordered" evidence="1">
    <location>
        <begin position="1"/>
        <end position="44"/>
    </location>
</feature>
<feature type="domain" description="Protein SirB1 N-terminal" evidence="2">
    <location>
        <begin position="151"/>
        <end position="228"/>
    </location>
</feature>
<evidence type="ECO:0000259" key="2">
    <source>
        <dbReference type="Pfam" id="PF13369"/>
    </source>
</evidence>
<organism evidence="3 4">
    <name type="scientific">Ananas comosus</name>
    <name type="common">Pineapple</name>
    <name type="synonym">Ananas ananas</name>
    <dbReference type="NCBI Taxonomy" id="4615"/>
    <lineage>
        <taxon>Eukaryota</taxon>
        <taxon>Viridiplantae</taxon>
        <taxon>Streptophyta</taxon>
        <taxon>Embryophyta</taxon>
        <taxon>Tracheophyta</taxon>
        <taxon>Spermatophyta</taxon>
        <taxon>Magnoliopsida</taxon>
        <taxon>Liliopsida</taxon>
        <taxon>Poales</taxon>
        <taxon>Bromeliaceae</taxon>
        <taxon>Bromelioideae</taxon>
        <taxon>Ananas</taxon>
    </lineage>
</organism>